<dbReference type="PANTHER" id="PTHR46599">
    <property type="entry name" value="PIGGYBAC TRANSPOSABLE ELEMENT-DERIVED PROTEIN 4"/>
    <property type="match status" value="1"/>
</dbReference>
<dbReference type="AlphaFoldDB" id="A0A3L8E077"/>
<proteinExistence type="predicted"/>
<accession>A0A3L8E077</accession>
<reference evidence="2 3" key="1">
    <citation type="journal article" date="2018" name="Genome Res.">
        <title>The genomic architecture and molecular evolution of ant odorant receptors.</title>
        <authorList>
            <person name="McKenzie S.K."/>
            <person name="Kronauer D.J.C."/>
        </authorList>
    </citation>
    <scope>NUCLEOTIDE SEQUENCE [LARGE SCALE GENOMIC DNA]</scope>
    <source>
        <strain evidence="2">Clonal line C1</strain>
    </source>
</reference>
<feature type="domain" description="PiggyBac transposable element-derived protein" evidence="1">
    <location>
        <begin position="74"/>
        <end position="182"/>
    </location>
</feature>
<organism evidence="2 3">
    <name type="scientific">Ooceraea biroi</name>
    <name type="common">Clonal raider ant</name>
    <name type="synonym">Cerapachys biroi</name>
    <dbReference type="NCBI Taxonomy" id="2015173"/>
    <lineage>
        <taxon>Eukaryota</taxon>
        <taxon>Metazoa</taxon>
        <taxon>Ecdysozoa</taxon>
        <taxon>Arthropoda</taxon>
        <taxon>Hexapoda</taxon>
        <taxon>Insecta</taxon>
        <taxon>Pterygota</taxon>
        <taxon>Neoptera</taxon>
        <taxon>Endopterygota</taxon>
        <taxon>Hymenoptera</taxon>
        <taxon>Apocrita</taxon>
        <taxon>Aculeata</taxon>
        <taxon>Formicoidea</taxon>
        <taxon>Formicidae</taxon>
        <taxon>Dorylinae</taxon>
        <taxon>Ooceraea</taxon>
    </lineage>
</organism>
<sequence>MIKFKGRSSMKQYMPAKPVKRGYKSWTRPDESGYVCEFQLYTGKTDSGKKQLGSRVVKDLTLFHYSNPRYNTKSQEPDKSMKVGDFESQTSSTDLRWIKWMDKRVFHFLSNYHDPSEQTTVERRQKDGSLLSVESPVMCADYNSHMGYVDQADRTLSTYKIDRRSRKWWFRIFWHFLDVVVNSLILFKTKGLKPSLSLKQFRLALVNELIGENLPAKKVGNVEVWTQTLISRKYPWKRGEVNLPTCPSILMTEGDVLSVVRRKNSAGLTGFARNAMFSYA</sequence>
<gene>
    <name evidence="2" type="ORF">DMN91_001604</name>
</gene>
<protein>
    <recommendedName>
        <fullName evidence="1">PiggyBac transposable element-derived protein domain-containing protein</fullName>
    </recommendedName>
</protein>
<evidence type="ECO:0000313" key="2">
    <source>
        <dbReference type="EMBL" id="RLU25448.1"/>
    </source>
</evidence>
<dbReference type="PANTHER" id="PTHR46599:SF3">
    <property type="entry name" value="PIGGYBAC TRANSPOSABLE ELEMENT-DERIVED PROTEIN 4"/>
    <property type="match status" value="1"/>
</dbReference>
<dbReference type="Proteomes" id="UP000279307">
    <property type="component" value="Chromosome 2"/>
</dbReference>
<feature type="domain" description="PiggyBac transposable element-derived protein" evidence="1">
    <location>
        <begin position="1"/>
        <end position="61"/>
    </location>
</feature>
<evidence type="ECO:0000313" key="3">
    <source>
        <dbReference type="Proteomes" id="UP000279307"/>
    </source>
</evidence>
<dbReference type="EMBL" id="QOIP01000002">
    <property type="protein sequence ID" value="RLU25448.1"/>
    <property type="molecule type" value="Genomic_DNA"/>
</dbReference>
<dbReference type="InterPro" id="IPR029526">
    <property type="entry name" value="PGBD"/>
</dbReference>
<comment type="caution">
    <text evidence="2">The sequence shown here is derived from an EMBL/GenBank/DDBJ whole genome shotgun (WGS) entry which is preliminary data.</text>
</comment>
<name>A0A3L8E077_OOCBI</name>
<evidence type="ECO:0000259" key="1">
    <source>
        <dbReference type="Pfam" id="PF13843"/>
    </source>
</evidence>
<dbReference type="Pfam" id="PF13843">
    <property type="entry name" value="DDE_Tnp_1_7"/>
    <property type="match status" value="2"/>
</dbReference>